<accession>A0A383E2Q1</accession>
<feature type="non-terminal residue" evidence="1">
    <location>
        <position position="1"/>
    </location>
</feature>
<protein>
    <submittedName>
        <fullName evidence="1">Uncharacterized protein</fullName>
    </submittedName>
</protein>
<name>A0A383E2Q1_9ZZZZ</name>
<sequence>HKDVHSQISILQLLGLSIEVNYAN</sequence>
<reference evidence="1" key="1">
    <citation type="submission" date="2018-05" db="EMBL/GenBank/DDBJ databases">
        <authorList>
            <person name="Lanie J.A."/>
            <person name="Ng W.-L."/>
            <person name="Kazmierczak K.M."/>
            <person name="Andrzejewski T.M."/>
            <person name="Davidsen T.M."/>
            <person name="Wayne K.J."/>
            <person name="Tettelin H."/>
            <person name="Glass J.I."/>
            <person name="Rusch D."/>
            <person name="Podicherti R."/>
            <person name="Tsui H.-C.T."/>
            <person name="Winkler M.E."/>
        </authorList>
    </citation>
    <scope>NUCLEOTIDE SEQUENCE</scope>
</reference>
<evidence type="ECO:0000313" key="1">
    <source>
        <dbReference type="EMBL" id="SVE50889.1"/>
    </source>
</evidence>
<organism evidence="1">
    <name type="scientific">marine metagenome</name>
    <dbReference type="NCBI Taxonomy" id="408172"/>
    <lineage>
        <taxon>unclassified sequences</taxon>
        <taxon>metagenomes</taxon>
        <taxon>ecological metagenomes</taxon>
    </lineage>
</organism>
<dbReference type="AlphaFoldDB" id="A0A383E2Q1"/>
<dbReference type="EMBL" id="UINC01222210">
    <property type="protein sequence ID" value="SVE50889.1"/>
    <property type="molecule type" value="Genomic_DNA"/>
</dbReference>
<gene>
    <name evidence="1" type="ORF">METZ01_LOCUS503743</name>
</gene>
<proteinExistence type="predicted"/>